<evidence type="ECO:0000259" key="3">
    <source>
        <dbReference type="Pfam" id="PF02517"/>
    </source>
</evidence>
<feature type="transmembrane region" description="Helical" evidence="2">
    <location>
        <begin position="76"/>
        <end position="100"/>
    </location>
</feature>
<accession>A0A929MNQ1</accession>
<feature type="transmembrane region" description="Helical" evidence="2">
    <location>
        <begin position="12"/>
        <end position="31"/>
    </location>
</feature>
<feature type="transmembrane region" description="Helical" evidence="2">
    <location>
        <begin position="37"/>
        <end position="55"/>
    </location>
</feature>
<organism evidence="4 5">
    <name type="scientific">Abiotrophia defectiva</name>
    <name type="common">Streptococcus defectivus</name>
    <dbReference type="NCBI Taxonomy" id="46125"/>
    <lineage>
        <taxon>Bacteria</taxon>
        <taxon>Bacillati</taxon>
        <taxon>Bacillota</taxon>
        <taxon>Bacilli</taxon>
        <taxon>Lactobacillales</taxon>
        <taxon>Aerococcaceae</taxon>
        <taxon>Abiotrophia</taxon>
    </lineage>
</organism>
<dbReference type="InterPro" id="IPR003675">
    <property type="entry name" value="Rce1/LyrA-like_dom"/>
</dbReference>
<name>A0A929MNQ1_ABIDE</name>
<dbReference type="EMBL" id="JABZFV010000059">
    <property type="protein sequence ID" value="MBF0934736.1"/>
    <property type="molecule type" value="Genomic_DNA"/>
</dbReference>
<keyword evidence="2" id="KW-1133">Transmembrane helix</keyword>
<keyword evidence="2" id="KW-0472">Membrane</keyword>
<keyword evidence="2" id="KW-0812">Transmembrane</keyword>
<feature type="transmembrane region" description="Helical" evidence="2">
    <location>
        <begin position="201"/>
        <end position="223"/>
    </location>
</feature>
<dbReference type="Pfam" id="PF02517">
    <property type="entry name" value="Rce1-like"/>
    <property type="match status" value="1"/>
</dbReference>
<evidence type="ECO:0000313" key="4">
    <source>
        <dbReference type="EMBL" id="MBF0934736.1"/>
    </source>
</evidence>
<reference evidence="4" key="1">
    <citation type="submission" date="2020-04" db="EMBL/GenBank/DDBJ databases">
        <title>Deep metagenomics examines the oral microbiome during advanced dental caries in children, revealing novel taxa and co-occurrences with host molecules.</title>
        <authorList>
            <person name="Baker J.L."/>
            <person name="Morton J.T."/>
            <person name="Dinis M."/>
            <person name="Alvarez R."/>
            <person name="Tran N.C."/>
            <person name="Knight R."/>
            <person name="Edlund A."/>
        </authorList>
    </citation>
    <scope>NUCLEOTIDE SEQUENCE</scope>
    <source>
        <strain evidence="4">JCVI_23_bin.16</strain>
    </source>
</reference>
<evidence type="ECO:0000256" key="2">
    <source>
        <dbReference type="SAM" id="Phobius"/>
    </source>
</evidence>
<feature type="transmembrane region" description="Helical" evidence="2">
    <location>
        <begin position="151"/>
        <end position="170"/>
    </location>
</feature>
<feature type="domain" description="CAAX prenyl protease 2/Lysostaphin resistance protein A-like" evidence="3">
    <location>
        <begin position="121"/>
        <end position="213"/>
    </location>
</feature>
<evidence type="ECO:0000256" key="1">
    <source>
        <dbReference type="ARBA" id="ARBA00009067"/>
    </source>
</evidence>
<dbReference type="GO" id="GO:0008237">
    <property type="term" value="F:metallopeptidase activity"/>
    <property type="evidence" value="ECO:0007669"/>
    <property type="project" value="UniProtKB-KW"/>
</dbReference>
<dbReference type="Proteomes" id="UP000757900">
    <property type="component" value="Unassembled WGS sequence"/>
</dbReference>
<comment type="similarity">
    <text evidence="1">Belongs to the UPF0177 family.</text>
</comment>
<sequence length="224" mass="25088">MMDLTEVNKKTFQITMIGIAIMAVLSLTKIIPETFFAGVSVPIGILFFFLVYTIDKDQHRGLVLRLDTFFSDMLKPWVIPLVLLPVVTAITSVIIGDAIFKGMYTAHIIERSGAMLSYDKIPLLMIQIAISALGEEIAWRGFFLGKSMRFFPFWVCAFISALLFAIAHIAVGDFGVVFYDVLTIFINSIIYAIIYKKTENCLLTTVSHILCNAAGIAFFMMLMK</sequence>
<gene>
    <name evidence="4" type="ORF">HXK00_03710</name>
</gene>
<dbReference type="GO" id="GO:0080120">
    <property type="term" value="P:CAAX-box protein maturation"/>
    <property type="evidence" value="ECO:0007669"/>
    <property type="project" value="UniProtKB-ARBA"/>
</dbReference>
<protein>
    <submittedName>
        <fullName evidence="4">CPBP family intramembrane metalloprotease</fullName>
    </submittedName>
</protein>
<feature type="transmembrane region" description="Helical" evidence="2">
    <location>
        <begin position="176"/>
        <end position="194"/>
    </location>
</feature>
<evidence type="ECO:0000313" key="5">
    <source>
        <dbReference type="Proteomes" id="UP000757900"/>
    </source>
</evidence>
<keyword evidence="4" id="KW-0378">Hydrolase</keyword>
<comment type="caution">
    <text evidence="4">The sequence shown here is derived from an EMBL/GenBank/DDBJ whole genome shotgun (WGS) entry which is preliminary data.</text>
</comment>
<keyword evidence="4" id="KW-0482">Metalloprotease</keyword>
<dbReference type="GO" id="GO:0004175">
    <property type="term" value="F:endopeptidase activity"/>
    <property type="evidence" value="ECO:0007669"/>
    <property type="project" value="UniProtKB-ARBA"/>
</dbReference>
<proteinExistence type="inferred from homology"/>
<dbReference type="AlphaFoldDB" id="A0A929MNQ1"/>
<feature type="transmembrane region" description="Helical" evidence="2">
    <location>
        <begin position="120"/>
        <end position="139"/>
    </location>
</feature>
<keyword evidence="4" id="KW-0645">Protease</keyword>